<gene>
    <name evidence="2" type="ORF">HUG17_4009</name>
</gene>
<proteinExistence type="predicted"/>
<name>A0A9D4NXA1_DERFA</name>
<comment type="caution">
    <text evidence="2">The sequence shown here is derived from an EMBL/GenBank/DDBJ whole genome shotgun (WGS) entry which is preliminary data.</text>
</comment>
<reference evidence="2" key="2">
    <citation type="journal article" date="2021" name="World Allergy Organ. J.">
        <title>Chromosome-level assembly of Dermatophagoides farinae genome and transcriptome reveals two novel allergens Der f 37 and Der f 39.</title>
        <authorList>
            <person name="Chen J."/>
            <person name="Cai Z."/>
            <person name="Fan D."/>
            <person name="Hu J."/>
            <person name="Hou Y."/>
            <person name="He Y."/>
            <person name="Zhang Z."/>
            <person name="Zhao Z."/>
            <person name="Gao P."/>
            <person name="Hu W."/>
            <person name="Sun J."/>
            <person name="Li J."/>
            <person name="Ji K."/>
        </authorList>
    </citation>
    <scope>NUCLEOTIDE SEQUENCE</scope>
    <source>
        <strain evidence="2">JKM2019</strain>
    </source>
</reference>
<sequence>MSPKTKQQTQQGDDSDQMILIINTDHRYRFDPRHGIWNDLKATMMITKTIEDDQLKNSTNSIDNDSEKQIKNLLKSIETLQEENRLLKLKIEILIEMVTETTAELNLSGNNNKSTITATTTATAKTRK</sequence>
<evidence type="ECO:0000313" key="2">
    <source>
        <dbReference type="EMBL" id="KAH7639976.1"/>
    </source>
</evidence>
<accession>A0A9D4NXA1</accession>
<feature type="coiled-coil region" evidence="1">
    <location>
        <begin position="63"/>
        <end position="97"/>
    </location>
</feature>
<keyword evidence="1" id="KW-0175">Coiled coil</keyword>
<evidence type="ECO:0000256" key="1">
    <source>
        <dbReference type="SAM" id="Coils"/>
    </source>
</evidence>
<dbReference type="AlphaFoldDB" id="A0A9D4NXA1"/>
<dbReference type="Pfam" id="PF14645">
    <property type="entry name" value="Chibby"/>
    <property type="match status" value="1"/>
</dbReference>
<dbReference type="EMBL" id="SDOV01000007">
    <property type="protein sequence ID" value="KAH7639976.1"/>
    <property type="molecule type" value="Genomic_DNA"/>
</dbReference>
<reference evidence="2" key="1">
    <citation type="submission" date="2020-06" db="EMBL/GenBank/DDBJ databases">
        <authorList>
            <person name="Ji K."/>
            <person name="Li J."/>
        </authorList>
    </citation>
    <scope>NUCLEOTIDE SEQUENCE</scope>
    <source>
        <strain evidence="2">JKM2019</strain>
        <tissue evidence="2">Whole body</tissue>
    </source>
</reference>
<protein>
    <submittedName>
        <fullName evidence="2">Uncharacterized protein</fullName>
    </submittedName>
</protein>
<dbReference type="Proteomes" id="UP000828236">
    <property type="component" value="Unassembled WGS sequence"/>
</dbReference>
<organism evidence="2">
    <name type="scientific">Dermatophagoides farinae</name>
    <name type="common">American house dust mite</name>
    <dbReference type="NCBI Taxonomy" id="6954"/>
    <lineage>
        <taxon>Eukaryota</taxon>
        <taxon>Metazoa</taxon>
        <taxon>Ecdysozoa</taxon>
        <taxon>Arthropoda</taxon>
        <taxon>Chelicerata</taxon>
        <taxon>Arachnida</taxon>
        <taxon>Acari</taxon>
        <taxon>Acariformes</taxon>
        <taxon>Sarcoptiformes</taxon>
        <taxon>Astigmata</taxon>
        <taxon>Psoroptidia</taxon>
        <taxon>Analgoidea</taxon>
        <taxon>Pyroglyphidae</taxon>
        <taxon>Dermatophagoidinae</taxon>
        <taxon>Dermatophagoides</taxon>
    </lineage>
</organism>
<dbReference type="InterPro" id="IPR028118">
    <property type="entry name" value="Chibby_fam"/>
</dbReference>